<dbReference type="Pfam" id="PF02386">
    <property type="entry name" value="TrkH"/>
    <property type="match status" value="1"/>
</dbReference>
<keyword evidence="2" id="KW-0813">Transport</keyword>
<keyword evidence="10" id="KW-1185">Reference proteome</keyword>
<feature type="transmembrane region" description="Helical" evidence="8">
    <location>
        <begin position="128"/>
        <end position="155"/>
    </location>
</feature>
<dbReference type="PANTHER" id="PTHR32024:SF1">
    <property type="entry name" value="KTR SYSTEM POTASSIUM UPTAKE PROTEIN B"/>
    <property type="match status" value="1"/>
</dbReference>
<dbReference type="InterPro" id="IPR003445">
    <property type="entry name" value="Cat_transpt"/>
</dbReference>
<dbReference type="RefSeq" id="WP_184147320.1">
    <property type="nucleotide sequence ID" value="NZ_JACHFM010000001.1"/>
</dbReference>
<keyword evidence="5 8" id="KW-1133">Transmembrane helix</keyword>
<protein>
    <submittedName>
        <fullName evidence="9">Trk system potassium uptake protein TrkH</fullName>
    </submittedName>
</protein>
<dbReference type="AlphaFoldDB" id="A0A840SL66"/>
<comment type="caution">
    <text evidence="9">The sequence shown here is derived from an EMBL/GenBank/DDBJ whole genome shotgun (WGS) entry which is preliminary data.</text>
</comment>
<evidence type="ECO:0000256" key="7">
    <source>
        <dbReference type="ARBA" id="ARBA00023136"/>
    </source>
</evidence>
<evidence type="ECO:0000256" key="8">
    <source>
        <dbReference type="SAM" id="Phobius"/>
    </source>
</evidence>
<feature type="transmembrane region" description="Helical" evidence="8">
    <location>
        <begin position="354"/>
        <end position="374"/>
    </location>
</feature>
<feature type="transmembrane region" description="Helical" evidence="8">
    <location>
        <begin position="20"/>
        <end position="40"/>
    </location>
</feature>
<feature type="transmembrane region" description="Helical" evidence="8">
    <location>
        <begin position="198"/>
        <end position="220"/>
    </location>
</feature>
<evidence type="ECO:0000256" key="3">
    <source>
        <dbReference type="ARBA" id="ARBA00022475"/>
    </source>
</evidence>
<evidence type="ECO:0000256" key="2">
    <source>
        <dbReference type="ARBA" id="ARBA00022448"/>
    </source>
</evidence>
<feature type="transmembrane region" description="Helical" evidence="8">
    <location>
        <begin position="52"/>
        <end position="71"/>
    </location>
</feature>
<evidence type="ECO:0000313" key="9">
    <source>
        <dbReference type="EMBL" id="MBB5220898.1"/>
    </source>
</evidence>
<dbReference type="PANTHER" id="PTHR32024">
    <property type="entry name" value="TRK SYSTEM POTASSIUM UPTAKE PROTEIN TRKG-RELATED"/>
    <property type="match status" value="1"/>
</dbReference>
<proteinExistence type="predicted"/>
<evidence type="ECO:0000256" key="4">
    <source>
        <dbReference type="ARBA" id="ARBA00022692"/>
    </source>
</evidence>
<accession>A0A840SL66</accession>
<reference evidence="9 10" key="1">
    <citation type="submission" date="2020-08" db="EMBL/GenBank/DDBJ databases">
        <title>Genomic Encyclopedia of Type Strains, Phase IV (KMG-IV): sequencing the most valuable type-strain genomes for metagenomic binning, comparative biology and taxonomic classification.</title>
        <authorList>
            <person name="Goeker M."/>
        </authorList>
    </citation>
    <scope>NUCLEOTIDE SEQUENCE [LARGE SCALE GENOMIC DNA]</scope>
    <source>
        <strain evidence="9 10">DSM 101730</strain>
    </source>
</reference>
<sequence>MAGEFRQSLSRLVLRLPPPLVLAAFNAILILAATPVLMLPASQITPFSWGDALFTSVSAVTVTGLGVIALSDHLSTFGHVVILVLIQLGGLGLMTFAVLVLSALGLPIGLTHSAYLKEDLNQTSVRRVIALVAVILRVVVGCELVGTVLLAFVFVPEFGFGPGLWHAGFHAVSAFMNAGYSSLPTGLVPYMTSPVINLVVPLLIIIGGLGYGVLSEIVTVRSWQRLSLHAKLMLVGTLVLLVLGVTLFAALEWSNPRTLGQFDSVVDKLEVSWFQGVNPRTSGFTTLDTAAMEDSTTMLFMGMMVVGAGPTSTGGGIKVTTLMVMLLATVAFFRRQTELHAFGRSIGLEEVLKVMALTSISLAVIFVAIFLLSLTHQGVLLDVAFEVASAFGTTGLSRGVTPHLDGFGRAVIMAVMFLGRVGPLTLGFFLATQAQPRVRYPGAQVFLG</sequence>
<evidence type="ECO:0000313" key="10">
    <source>
        <dbReference type="Proteomes" id="UP000549457"/>
    </source>
</evidence>
<keyword evidence="7 8" id="KW-0472">Membrane</keyword>
<gene>
    <name evidence="9" type="ORF">HNP73_000819</name>
</gene>
<feature type="transmembrane region" description="Helical" evidence="8">
    <location>
        <begin position="315"/>
        <end position="333"/>
    </location>
</feature>
<keyword evidence="4 8" id="KW-0812">Transmembrane</keyword>
<evidence type="ECO:0000256" key="5">
    <source>
        <dbReference type="ARBA" id="ARBA00022989"/>
    </source>
</evidence>
<dbReference type="GO" id="GO:0005886">
    <property type="term" value="C:plasma membrane"/>
    <property type="evidence" value="ECO:0007669"/>
    <property type="project" value="UniProtKB-SubCell"/>
</dbReference>
<dbReference type="EMBL" id="JACHFM010000001">
    <property type="protein sequence ID" value="MBB5220898.1"/>
    <property type="molecule type" value="Genomic_DNA"/>
</dbReference>
<keyword evidence="3" id="KW-1003">Cell membrane</keyword>
<dbReference type="Proteomes" id="UP000549457">
    <property type="component" value="Unassembled WGS sequence"/>
</dbReference>
<feature type="transmembrane region" description="Helical" evidence="8">
    <location>
        <begin position="232"/>
        <end position="251"/>
    </location>
</feature>
<feature type="transmembrane region" description="Helical" evidence="8">
    <location>
        <begin position="410"/>
        <end position="431"/>
    </location>
</feature>
<organism evidence="9 10">
    <name type="scientific">Amaricoccus macauensis</name>
    <dbReference type="NCBI Taxonomy" id="57001"/>
    <lineage>
        <taxon>Bacteria</taxon>
        <taxon>Pseudomonadati</taxon>
        <taxon>Pseudomonadota</taxon>
        <taxon>Alphaproteobacteria</taxon>
        <taxon>Rhodobacterales</taxon>
        <taxon>Paracoccaceae</taxon>
        <taxon>Amaricoccus</taxon>
    </lineage>
</organism>
<dbReference type="GO" id="GO:0030001">
    <property type="term" value="P:metal ion transport"/>
    <property type="evidence" value="ECO:0007669"/>
    <property type="project" value="UniProtKB-ARBA"/>
</dbReference>
<evidence type="ECO:0000256" key="1">
    <source>
        <dbReference type="ARBA" id="ARBA00004651"/>
    </source>
</evidence>
<comment type="subcellular location">
    <subcellularLocation>
        <location evidence="1">Cell membrane</location>
        <topology evidence="1">Multi-pass membrane protein</topology>
    </subcellularLocation>
</comment>
<keyword evidence="6" id="KW-0406">Ion transport</keyword>
<name>A0A840SL66_9RHOB</name>
<evidence type="ECO:0000256" key="6">
    <source>
        <dbReference type="ARBA" id="ARBA00023065"/>
    </source>
</evidence>
<dbReference type="GO" id="GO:0008324">
    <property type="term" value="F:monoatomic cation transmembrane transporter activity"/>
    <property type="evidence" value="ECO:0007669"/>
    <property type="project" value="InterPro"/>
</dbReference>
<feature type="transmembrane region" description="Helical" evidence="8">
    <location>
        <begin position="77"/>
        <end position="107"/>
    </location>
</feature>